<feature type="domain" description="GGDEF" evidence="2">
    <location>
        <begin position="182"/>
        <end position="314"/>
    </location>
</feature>
<dbReference type="SUPFAM" id="SSF55785">
    <property type="entry name" value="PYP-like sensor domain (PAS domain)"/>
    <property type="match status" value="1"/>
</dbReference>
<dbReference type="InterPro" id="IPR035919">
    <property type="entry name" value="EAL_sf"/>
</dbReference>
<dbReference type="Pfam" id="PF08448">
    <property type="entry name" value="PAS_4"/>
    <property type="match status" value="1"/>
</dbReference>
<dbReference type="NCBIfam" id="TIGR00254">
    <property type="entry name" value="GGDEF"/>
    <property type="match status" value="1"/>
</dbReference>
<dbReference type="InterPro" id="IPR043128">
    <property type="entry name" value="Rev_trsase/Diguanyl_cyclase"/>
</dbReference>
<keyword evidence="4" id="KW-1185">Reference proteome</keyword>
<organism evidence="3 4">
    <name type="scientific">Blastococcus saxobsidens (strain DD2)</name>
    <dbReference type="NCBI Taxonomy" id="1146883"/>
    <lineage>
        <taxon>Bacteria</taxon>
        <taxon>Bacillati</taxon>
        <taxon>Actinomycetota</taxon>
        <taxon>Actinomycetes</taxon>
        <taxon>Geodermatophilales</taxon>
        <taxon>Geodermatophilaceae</taxon>
        <taxon>Blastococcus</taxon>
    </lineage>
</organism>
<dbReference type="InterPro" id="IPR035965">
    <property type="entry name" value="PAS-like_dom_sf"/>
</dbReference>
<dbReference type="EMBL" id="FO117623">
    <property type="protein sequence ID" value="CCG01964.1"/>
    <property type="molecule type" value="Genomic_DNA"/>
</dbReference>
<dbReference type="SUPFAM" id="SSF55073">
    <property type="entry name" value="Nucleotide cyclase"/>
    <property type="match status" value="1"/>
</dbReference>
<dbReference type="PROSITE" id="PS50887">
    <property type="entry name" value="GGDEF"/>
    <property type="match status" value="1"/>
</dbReference>
<dbReference type="CDD" id="cd01948">
    <property type="entry name" value="EAL"/>
    <property type="match status" value="1"/>
</dbReference>
<dbReference type="AlphaFoldDB" id="H6RV87"/>
<dbReference type="PANTHER" id="PTHR44757">
    <property type="entry name" value="DIGUANYLATE CYCLASE DGCP"/>
    <property type="match status" value="1"/>
</dbReference>
<sequence>MHGRQGRAELPFDGQDGAAARGRDAELVAAVVDALPSPTVVLDPQGVIVLVNSAWVTDGRKHGQAIRPGADYFAEAVSLADDPDGRTLVAELRELIAGERSEMSIDRSMPSPSGTGRLWFHLQGTRVGSAGHVVVTHTDVTARVLAERASSWQARHDHLTELPNRAHLHELINRELHRPDHPAVSVLFLDVDGFKDVNDSLGHEVGDELLRQISARLLGATRAQDTVGRLGGDEFVVLCRDCDTDGATALAERCQAAFAEPFELGGRSLTLGASIGIAGRERRRVRSTELVRDADLAMYAAKAAGRGRVRVFSPDLRVAAETRMQLAAELRDAIAGEQLVLHYQPIVHLSTGACTGVEALVRWQHPARGLLPPSDFVPLAAQHDLMAQLTCWVLRTATGQAAAWDAAGLSLVMNVNISAEHFSAGTLTDDVAAALEASGLPPERLVVELTETSVAEDPTSAAAQLARLRVTGVEVSIDDFGSGFSSISQLVALPAGLLKIDRSLVTCAAGRAGQAAAAIEAVVGLADAFGMRSLAEGVETAEQLAVATALGCTFAQGFHIARPMPAEDIPAWMAARTRGAAPLPLLTDAASLSRGLGSAVGSG</sequence>
<feature type="domain" description="EAL" evidence="1">
    <location>
        <begin position="323"/>
        <end position="577"/>
    </location>
</feature>
<gene>
    <name evidence="3" type="ordered locus">BLASA_1018</name>
</gene>
<dbReference type="Pfam" id="PF00563">
    <property type="entry name" value="EAL"/>
    <property type="match status" value="1"/>
</dbReference>
<dbReference type="InterPro" id="IPR052155">
    <property type="entry name" value="Biofilm_reg_signaling"/>
</dbReference>
<dbReference type="eggNOG" id="COG5001">
    <property type="taxonomic scope" value="Bacteria"/>
</dbReference>
<evidence type="ECO:0000259" key="1">
    <source>
        <dbReference type="PROSITE" id="PS50883"/>
    </source>
</evidence>
<dbReference type="InterPro" id="IPR029787">
    <property type="entry name" value="Nucleotide_cyclase"/>
</dbReference>
<dbReference type="Proteomes" id="UP000007517">
    <property type="component" value="Chromosome"/>
</dbReference>
<proteinExistence type="predicted"/>
<dbReference type="PROSITE" id="PS50883">
    <property type="entry name" value="EAL"/>
    <property type="match status" value="1"/>
</dbReference>
<evidence type="ECO:0000313" key="3">
    <source>
        <dbReference type="EMBL" id="CCG01964.1"/>
    </source>
</evidence>
<evidence type="ECO:0000259" key="2">
    <source>
        <dbReference type="PROSITE" id="PS50887"/>
    </source>
</evidence>
<dbReference type="HOGENOM" id="CLU_000445_70_20_11"/>
<dbReference type="PANTHER" id="PTHR44757:SF2">
    <property type="entry name" value="BIOFILM ARCHITECTURE MAINTENANCE PROTEIN MBAA"/>
    <property type="match status" value="1"/>
</dbReference>
<dbReference type="SUPFAM" id="SSF141868">
    <property type="entry name" value="EAL domain-like"/>
    <property type="match status" value="1"/>
</dbReference>
<dbReference type="SMART" id="SM00052">
    <property type="entry name" value="EAL"/>
    <property type="match status" value="1"/>
</dbReference>
<evidence type="ECO:0000313" key="4">
    <source>
        <dbReference type="Proteomes" id="UP000007517"/>
    </source>
</evidence>
<dbReference type="RefSeq" id="WP_014374868.1">
    <property type="nucleotide sequence ID" value="NC_016943.1"/>
</dbReference>
<accession>H6RV87</accession>
<dbReference type="Gene3D" id="3.30.450.20">
    <property type="entry name" value="PAS domain"/>
    <property type="match status" value="1"/>
</dbReference>
<dbReference type="Gene3D" id="3.30.70.270">
    <property type="match status" value="1"/>
</dbReference>
<dbReference type="Pfam" id="PF00990">
    <property type="entry name" value="GGDEF"/>
    <property type="match status" value="1"/>
</dbReference>
<dbReference type="SMART" id="SM00267">
    <property type="entry name" value="GGDEF"/>
    <property type="match status" value="1"/>
</dbReference>
<reference evidence="3 4" key="1">
    <citation type="journal article" date="2012" name="J. Bacteriol.">
        <title>Genome Sequence of Blastococcus saxobsidens DD2, a Stone-Inhabiting Bacterium.</title>
        <authorList>
            <person name="Chouaia B."/>
            <person name="Crotti E."/>
            <person name="Brusetti L."/>
            <person name="Daffonchio D."/>
            <person name="Essoussi I."/>
            <person name="Nouioui I."/>
            <person name="Sbissi I."/>
            <person name="Ghodhbane-Gtari F."/>
            <person name="Gtari M."/>
            <person name="Vacherie B."/>
            <person name="Barbe V."/>
            <person name="Medigue C."/>
            <person name="Gury J."/>
            <person name="Pujic P."/>
            <person name="Normand P."/>
        </authorList>
    </citation>
    <scope>NUCLEOTIDE SEQUENCE [LARGE SCALE GENOMIC DNA]</scope>
    <source>
        <strain evidence="3 4">DD2</strain>
    </source>
</reference>
<dbReference type="OrthoDB" id="23692at2"/>
<dbReference type="STRING" id="1146883.BLASA_1018"/>
<dbReference type="InterPro" id="IPR001633">
    <property type="entry name" value="EAL_dom"/>
</dbReference>
<dbReference type="KEGG" id="bsd:BLASA_1018"/>
<dbReference type="CDD" id="cd01949">
    <property type="entry name" value="GGDEF"/>
    <property type="match status" value="1"/>
</dbReference>
<reference evidence="4" key="2">
    <citation type="submission" date="2012-02" db="EMBL/GenBank/DDBJ databases">
        <title>Complete genome sequence of Blastococcus saxobsidens strain DD2.</title>
        <authorList>
            <person name="Genoscope."/>
        </authorList>
    </citation>
    <scope>NUCLEOTIDE SEQUENCE [LARGE SCALE GENOMIC DNA]</scope>
    <source>
        <strain evidence="4">DD2</strain>
    </source>
</reference>
<name>H6RV87_BLASD</name>
<dbReference type="FunFam" id="3.30.70.270:FF:000001">
    <property type="entry name" value="Diguanylate cyclase domain protein"/>
    <property type="match status" value="1"/>
</dbReference>
<protein>
    <submittedName>
        <fullName evidence="3">Putative Diguanylate cyclase (GGDEF) domain-containing protein</fullName>
    </submittedName>
</protein>
<dbReference type="Gene3D" id="3.20.20.450">
    <property type="entry name" value="EAL domain"/>
    <property type="match status" value="1"/>
</dbReference>
<dbReference type="InterPro" id="IPR000160">
    <property type="entry name" value="GGDEF_dom"/>
</dbReference>
<dbReference type="InterPro" id="IPR013656">
    <property type="entry name" value="PAS_4"/>
</dbReference>